<evidence type="ECO:0000313" key="3">
    <source>
        <dbReference type="EMBL" id="ROT83051.1"/>
    </source>
</evidence>
<reference evidence="3 4" key="2">
    <citation type="submission" date="2019-01" db="EMBL/GenBank/DDBJ databases">
        <title>The decoding of complex shrimp genome reveals the adaptation for benthos swimmer, frequently molting mechanism and breeding impact on genome.</title>
        <authorList>
            <person name="Sun Y."/>
            <person name="Gao Y."/>
            <person name="Yu Y."/>
        </authorList>
    </citation>
    <scope>NUCLEOTIDE SEQUENCE [LARGE SCALE GENOMIC DNA]</scope>
    <source>
        <tissue evidence="3">Muscle</tissue>
    </source>
</reference>
<feature type="domain" description="Zinc finger C5HC2-type" evidence="2">
    <location>
        <begin position="136"/>
        <end position="188"/>
    </location>
</feature>
<reference evidence="3 4" key="1">
    <citation type="submission" date="2018-04" db="EMBL/GenBank/DDBJ databases">
        <authorList>
            <person name="Zhang X."/>
            <person name="Yuan J."/>
            <person name="Li F."/>
            <person name="Xiang J."/>
        </authorList>
    </citation>
    <scope>NUCLEOTIDE SEQUENCE [LARGE SCALE GENOMIC DNA]</scope>
    <source>
        <tissue evidence="3">Muscle</tissue>
    </source>
</reference>
<comment type="caution">
    <text evidence="3">The sequence shown here is derived from an EMBL/GenBank/DDBJ whole genome shotgun (WGS) entry which is preliminary data.</text>
</comment>
<dbReference type="InterPro" id="IPR004198">
    <property type="entry name" value="Znf_C5HC2"/>
</dbReference>
<name>A0A423U2W2_PENVA</name>
<evidence type="ECO:0000259" key="2">
    <source>
        <dbReference type="Pfam" id="PF02928"/>
    </source>
</evidence>
<sequence>MRTIPGGGRPVRPHRNSSSTQGKGPLVLLHSTSHVMRRHDTRLITGMKSFKALHECCEPSMFSLDRLVLSVITDPRVTLDGLLRARELALQVVEKEKRLRAELSDIGLQASERLSTPDSHRKKKSRFIEDEEENMCEVCRQNLYVALVTNSQEEAVYCLEHALIFLKQNPTHLEYCKLMYTYSLSELDISLKQMDERIHIKSGKKSSPNTKRTKTREHLDSVSSTSSSNL</sequence>
<accession>A0A423U2W2</accession>
<dbReference type="OrthoDB" id="8951118at2759"/>
<dbReference type="EMBL" id="QCYY01000745">
    <property type="protein sequence ID" value="ROT83051.1"/>
    <property type="molecule type" value="Genomic_DNA"/>
</dbReference>
<gene>
    <name evidence="3" type="ORF">C7M84_023761</name>
</gene>
<dbReference type="Proteomes" id="UP000283509">
    <property type="component" value="Unassembled WGS sequence"/>
</dbReference>
<dbReference type="Pfam" id="PF02928">
    <property type="entry name" value="zf-C5HC2"/>
    <property type="match status" value="1"/>
</dbReference>
<protein>
    <submittedName>
        <fullName evidence="3">Putative jumonji/arid domain-containing protein</fullName>
    </submittedName>
</protein>
<dbReference type="AlphaFoldDB" id="A0A423U2W2"/>
<feature type="region of interest" description="Disordered" evidence="1">
    <location>
        <begin position="200"/>
        <end position="230"/>
    </location>
</feature>
<feature type="compositionally biased region" description="Low complexity" evidence="1">
    <location>
        <begin position="221"/>
        <end position="230"/>
    </location>
</feature>
<organism evidence="3 4">
    <name type="scientific">Penaeus vannamei</name>
    <name type="common">Whiteleg shrimp</name>
    <name type="synonym">Litopenaeus vannamei</name>
    <dbReference type="NCBI Taxonomy" id="6689"/>
    <lineage>
        <taxon>Eukaryota</taxon>
        <taxon>Metazoa</taxon>
        <taxon>Ecdysozoa</taxon>
        <taxon>Arthropoda</taxon>
        <taxon>Crustacea</taxon>
        <taxon>Multicrustacea</taxon>
        <taxon>Malacostraca</taxon>
        <taxon>Eumalacostraca</taxon>
        <taxon>Eucarida</taxon>
        <taxon>Decapoda</taxon>
        <taxon>Dendrobranchiata</taxon>
        <taxon>Penaeoidea</taxon>
        <taxon>Penaeidae</taxon>
        <taxon>Penaeus</taxon>
    </lineage>
</organism>
<evidence type="ECO:0000256" key="1">
    <source>
        <dbReference type="SAM" id="MobiDB-lite"/>
    </source>
</evidence>
<keyword evidence="4" id="KW-1185">Reference proteome</keyword>
<proteinExistence type="predicted"/>
<evidence type="ECO:0000313" key="4">
    <source>
        <dbReference type="Proteomes" id="UP000283509"/>
    </source>
</evidence>
<feature type="region of interest" description="Disordered" evidence="1">
    <location>
        <begin position="1"/>
        <end position="25"/>
    </location>
</feature>